<sequence>MHKVRQLRVIIPVMMLVSIFMFVPFSGFPRSVLAIGEGGNASHSTLLPRSAPQEEDDRRAHTLFLESTFYGTSYESIRRMKIPYTVRGVYVTGWTAGGSRMDDIFSLFDQGVINAVVIDVKEDRGEITYRTNVPLAHETKSDARRYIADIDGLLERLHEKNVYTIARLVSFKDPHLADAKPNLALTRKTGGVYTDNKGVRWIDPYQESVWAYNADVAREVARKGFREVQLDYVRFPENGKKVDAEVRYANAQGWTKDEAIMHYIDYVRDALEPYPVFLSADVFGLVTTVQDDMGIGQTWDKISRYVDYISPMMYPSHYAPYSYGQKVPDVKPYEIIHYGLLDALKKDALMREAGEHPAVIRPWYQAFTASYLPKGQWMRYDQEAILAQIRAGMELGIDSFLLWDPRNDYDKTVFQNGLPEVQTMHDQK</sequence>
<organism evidence="3 4">
    <name type="scientific">Candidatus Carbonibacillus altaicus</name>
    <dbReference type="NCBI Taxonomy" id="2163959"/>
    <lineage>
        <taxon>Bacteria</taxon>
        <taxon>Bacillati</taxon>
        <taxon>Bacillota</taxon>
        <taxon>Bacilli</taxon>
        <taxon>Bacillales</taxon>
        <taxon>Candidatus Carbonibacillus</taxon>
    </lineage>
</organism>
<dbReference type="Gene3D" id="3.20.20.80">
    <property type="entry name" value="Glycosidases"/>
    <property type="match status" value="1"/>
</dbReference>
<accession>A0A2R6Y1Y4</accession>
<feature type="domain" description="DUF4015" evidence="2">
    <location>
        <begin position="88"/>
        <end position="409"/>
    </location>
</feature>
<keyword evidence="1" id="KW-0812">Transmembrane</keyword>
<proteinExistence type="predicted"/>
<evidence type="ECO:0000256" key="1">
    <source>
        <dbReference type="SAM" id="Phobius"/>
    </source>
</evidence>
<dbReference type="EMBL" id="PEBX01000021">
    <property type="protein sequence ID" value="PTQ56696.1"/>
    <property type="molecule type" value="Genomic_DNA"/>
</dbReference>
<feature type="transmembrane region" description="Helical" evidence="1">
    <location>
        <begin position="7"/>
        <end position="25"/>
    </location>
</feature>
<reference evidence="4" key="1">
    <citation type="journal article" date="2018" name="Sci. Rep.">
        <title>Lignite coal burning seam in the remote Altai Mountains harbors a hydrogen-driven thermophilic microbial community.</title>
        <authorList>
            <person name="Kadnikov V.V."/>
            <person name="Mardanov A.V."/>
            <person name="Ivasenko D.A."/>
            <person name="Antsiferov D.V."/>
            <person name="Beletsky A.V."/>
            <person name="Karnachuk O.V."/>
            <person name="Ravin N.V."/>
        </authorList>
    </citation>
    <scope>NUCLEOTIDE SEQUENCE [LARGE SCALE GENOMIC DNA]</scope>
</reference>
<evidence type="ECO:0000259" key="2">
    <source>
        <dbReference type="Pfam" id="PF13200"/>
    </source>
</evidence>
<comment type="caution">
    <text evidence="3">The sequence shown here is derived from an EMBL/GenBank/DDBJ whole genome shotgun (WGS) entry which is preliminary data.</text>
</comment>
<dbReference type="Pfam" id="PF13200">
    <property type="entry name" value="DUF4015"/>
    <property type="match status" value="1"/>
</dbReference>
<keyword evidence="1" id="KW-1133">Transmembrane helix</keyword>
<name>A0A2R6Y1Y4_9BACL</name>
<dbReference type="SUPFAM" id="SSF51445">
    <property type="entry name" value="(Trans)glycosidases"/>
    <property type="match status" value="1"/>
</dbReference>
<evidence type="ECO:0000313" key="3">
    <source>
        <dbReference type="EMBL" id="PTQ56696.1"/>
    </source>
</evidence>
<gene>
    <name evidence="3" type="ORF">BSOLF_2747</name>
</gene>
<protein>
    <recommendedName>
        <fullName evidence="2">DUF4015 domain-containing protein</fullName>
    </recommendedName>
</protein>
<dbReference type="InterPro" id="IPR017853">
    <property type="entry name" value="GH"/>
</dbReference>
<dbReference type="Proteomes" id="UP000244338">
    <property type="component" value="Unassembled WGS sequence"/>
</dbReference>
<dbReference type="AlphaFoldDB" id="A0A2R6Y1Y4"/>
<dbReference type="InterPro" id="IPR025275">
    <property type="entry name" value="DUF4015"/>
</dbReference>
<keyword evidence="1" id="KW-0472">Membrane</keyword>
<evidence type="ECO:0000313" key="4">
    <source>
        <dbReference type="Proteomes" id="UP000244338"/>
    </source>
</evidence>